<feature type="compositionally biased region" description="Basic residues" evidence="1">
    <location>
        <begin position="21"/>
        <end position="65"/>
    </location>
</feature>
<feature type="region of interest" description="Disordered" evidence="1">
    <location>
        <begin position="315"/>
        <end position="336"/>
    </location>
</feature>
<dbReference type="GeneID" id="136813110"/>
<evidence type="ECO:0000256" key="1">
    <source>
        <dbReference type="SAM" id="MobiDB-lite"/>
    </source>
</evidence>
<name>A0A7M5TQ44_9CNID</name>
<keyword evidence="3" id="KW-1185">Reference proteome</keyword>
<dbReference type="AlphaFoldDB" id="A0A7M5TQ44"/>
<reference evidence="2" key="1">
    <citation type="submission" date="2021-01" db="UniProtKB">
        <authorList>
            <consortium name="EnsemblMetazoa"/>
        </authorList>
    </citation>
    <scope>IDENTIFICATION</scope>
</reference>
<dbReference type="Proteomes" id="UP000594262">
    <property type="component" value="Unplaced"/>
</dbReference>
<organism evidence="2 3">
    <name type="scientific">Clytia hemisphaerica</name>
    <dbReference type="NCBI Taxonomy" id="252671"/>
    <lineage>
        <taxon>Eukaryota</taxon>
        <taxon>Metazoa</taxon>
        <taxon>Cnidaria</taxon>
        <taxon>Hydrozoa</taxon>
        <taxon>Hydroidolina</taxon>
        <taxon>Leptothecata</taxon>
        <taxon>Obeliida</taxon>
        <taxon>Clytiidae</taxon>
        <taxon>Clytia</taxon>
    </lineage>
</organism>
<sequence>MITIENSSSSSSKHDKSYSSSRHRHHSDRHRSSRHHDRDHKSRSRSDSHRRKHSKRSRRSRSKERSRKDHGVKSKDFSMDLEDAEDIDYAEAWESEDDDSVEHTECVLATEEDLKIGSNAKVELDDIAQLCIDASVDFEDDSTWLIRLEQHPEILKLCKSGLIKKRRISVGCGIKRRRNLSMCSTYSVISSEEDNNSIGSVERQARRLHELKVKSLEKQLTKENSVDSVKEDVVGESRNVSENGRKSPTPESFLSPTHFDYDTVSLTRSNSTVSSMSPRKQQQAILSPTYYRYDNISSENLNSIISPTYNNYDDEGSLTDESEIFPPPESTLQRNQHANYEQISNEDPLGADVESRQCFTFNHEGPISISSPTPSQSLVNTPPNAQNQILTYNNQLMAYNGSNNTSISHGTVLNSQNQISSIPYGSSLDVQRQSEVQPDRLTPEEKQFMLKEFKDDAQHVSTVTKMFIRLRPDLENDLVALCKGVLGELSGPIKSMCSK</sequence>
<proteinExistence type="predicted"/>
<feature type="compositionally biased region" description="Basic and acidic residues" evidence="1">
    <location>
        <begin position="224"/>
        <end position="235"/>
    </location>
</feature>
<protein>
    <submittedName>
        <fullName evidence="2">Uncharacterized protein</fullName>
    </submittedName>
</protein>
<feature type="region of interest" description="Disordered" evidence="1">
    <location>
        <begin position="224"/>
        <end position="256"/>
    </location>
</feature>
<evidence type="ECO:0000313" key="3">
    <source>
        <dbReference type="Proteomes" id="UP000594262"/>
    </source>
</evidence>
<evidence type="ECO:0000313" key="2">
    <source>
        <dbReference type="EnsemblMetazoa" id="CLYHEMP000158.1"/>
    </source>
</evidence>
<dbReference type="EnsemblMetazoa" id="CLYHEMT000158.1">
    <property type="protein sequence ID" value="CLYHEMP000158.1"/>
    <property type="gene ID" value="CLYHEMG000158"/>
</dbReference>
<dbReference type="RefSeq" id="XP_066925733.1">
    <property type="nucleotide sequence ID" value="XM_067069632.1"/>
</dbReference>
<feature type="compositionally biased region" description="Basic and acidic residues" evidence="1">
    <location>
        <begin position="66"/>
        <end position="77"/>
    </location>
</feature>
<accession>A0A7M5TQ44</accession>
<feature type="region of interest" description="Disordered" evidence="1">
    <location>
        <begin position="1"/>
        <end position="77"/>
    </location>
</feature>